<evidence type="ECO:0000256" key="1">
    <source>
        <dbReference type="SAM" id="MobiDB-lite"/>
    </source>
</evidence>
<dbReference type="EMBL" id="HBED01030017">
    <property type="protein sequence ID" value="CAD8316257.1"/>
    <property type="molecule type" value="Transcribed_RNA"/>
</dbReference>
<gene>
    <name evidence="2" type="ORF">TDUB1175_LOCUS15050</name>
</gene>
<reference evidence="2" key="1">
    <citation type="submission" date="2021-01" db="EMBL/GenBank/DDBJ databases">
        <authorList>
            <person name="Corre E."/>
            <person name="Pelletier E."/>
            <person name="Niang G."/>
            <person name="Scheremetjew M."/>
            <person name="Finn R."/>
            <person name="Kale V."/>
            <person name="Holt S."/>
            <person name="Cochrane G."/>
            <person name="Meng A."/>
            <person name="Brown T."/>
            <person name="Cohen L."/>
        </authorList>
    </citation>
    <scope>NUCLEOTIDE SEQUENCE</scope>
    <source>
        <strain evidence="2">CCMP147</strain>
    </source>
</reference>
<sequence>MPNQKENLECVGSLVVNSSDVRELTHSENLECVGSLVVPSSDLKELQTRATKALKDELKKDECIGTLLVHKSDLQELSDYKESPSLRRRITDHMNNIPEPTPEELETIMGDV</sequence>
<proteinExistence type="predicted"/>
<feature type="region of interest" description="Disordered" evidence="1">
    <location>
        <begin position="91"/>
        <end position="112"/>
    </location>
</feature>
<organism evidence="2">
    <name type="scientific">Pseudictyota dubia</name>
    <dbReference type="NCBI Taxonomy" id="2749911"/>
    <lineage>
        <taxon>Eukaryota</taxon>
        <taxon>Sar</taxon>
        <taxon>Stramenopiles</taxon>
        <taxon>Ochrophyta</taxon>
        <taxon>Bacillariophyta</taxon>
        <taxon>Mediophyceae</taxon>
        <taxon>Biddulphiophycidae</taxon>
        <taxon>Eupodiscales</taxon>
        <taxon>Odontellaceae</taxon>
        <taxon>Pseudictyota</taxon>
    </lineage>
</organism>
<name>A0A7R9W720_9STRA</name>
<evidence type="ECO:0000313" key="2">
    <source>
        <dbReference type="EMBL" id="CAD8316257.1"/>
    </source>
</evidence>
<protein>
    <submittedName>
        <fullName evidence="2">Uncharacterized protein</fullName>
    </submittedName>
</protein>
<dbReference type="AlphaFoldDB" id="A0A7R9W720"/>
<accession>A0A7R9W720</accession>